<dbReference type="InterPro" id="IPR018028">
    <property type="entry name" value="Catalase"/>
</dbReference>
<dbReference type="Pfam" id="PF00199">
    <property type="entry name" value="Catalase"/>
    <property type="match status" value="1"/>
</dbReference>
<dbReference type="GO" id="GO:0005777">
    <property type="term" value="C:peroxisome"/>
    <property type="evidence" value="ECO:0007669"/>
    <property type="project" value="TreeGrafter"/>
</dbReference>
<evidence type="ECO:0000256" key="2">
    <source>
        <dbReference type="ARBA" id="ARBA00022559"/>
    </source>
</evidence>
<evidence type="ECO:0000313" key="9">
    <source>
        <dbReference type="WBParaSite" id="nRc.2.0.1.t27947-RA"/>
    </source>
</evidence>
<name>A0A915JPD3_ROMCU</name>
<reference evidence="9" key="1">
    <citation type="submission" date="2022-11" db="UniProtKB">
        <authorList>
            <consortium name="WormBaseParasite"/>
        </authorList>
    </citation>
    <scope>IDENTIFICATION</scope>
</reference>
<keyword evidence="5" id="KW-0560">Oxidoreductase</keyword>
<evidence type="ECO:0000256" key="6">
    <source>
        <dbReference type="ARBA" id="ARBA00023004"/>
    </source>
</evidence>
<dbReference type="GO" id="GO:0042744">
    <property type="term" value="P:hydrogen peroxide catabolic process"/>
    <property type="evidence" value="ECO:0007669"/>
    <property type="project" value="TreeGrafter"/>
</dbReference>
<keyword evidence="3" id="KW-0349">Heme</keyword>
<protein>
    <submittedName>
        <fullName evidence="9">Catalase core domain-containing protein</fullName>
    </submittedName>
</protein>
<evidence type="ECO:0000313" key="8">
    <source>
        <dbReference type="Proteomes" id="UP000887565"/>
    </source>
</evidence>
<dbReference type="PANTHER" id="PTHR11465:SF9">
    <property type="entry name" value="CATALASE"/>
    <property type="match status" value="1"/>
</dbReference>
<comment type="similarity">
    <text evidence="1">Belongs to the catalase family.</text>
</comment>
<dbReference type="Gene3D" id="2.40.180.10">
    <property type="entry name" value="Catalase core domain"/>
    <property type="match status" value="1"/>
</dbReference>
<keyword evidence="6" id="KW-0408">Iron</keyword>
<dbReference type="InterPro" id="IPR020835">
    <property type="entry name" value="Catalase_sf"/>
</dbReference>
<dbReference type="InterPro" id="IPR011614">
    <property type="entry name" value="Catalase_core"/>
</dbReference>
<accession>A0A915JPD3</accession>
<organism evidence="8 9">
    <name type="scientific">Romanomermis culicivorax</name>
    <name type="common">Nematode worm</name>
    <dbReference type="NCBI Taxonomy" id="13658"/>
    <lineage>
        <taxon>Eukaryota</taxon>
        <taxon>Metazoa</taxon>
        <taxon>Ecdysozoa</taxon>
        <taxon>Nematoda</taxon>
        <taxon>Enoplea</taxon>
        <taxon>Dorylaimia</taxon>
        <taxon>Mermithida</taxon>
        <taxon>Mermithoidea</taxon>
        <taxon>Mermithidae</taxon>
        <taxon>Romanomermis</taxon>
    </lineage>
</organism>
<evidence type="ECO:0000256" key="3">
    <source>
        <dbReference type="ARBA" id="ARBA00022617"/>
    </source>
</evidence>
<feature type="domain" description="Catalase core" evidence="7">
    <location>
        <begin position="1"/>
        <end position="178"/>
    </location>
</feature>
<evidence type="ECO:0000259" key="7">
    <source>
        <dbReference type="SMART" id="SM01060"/>
    </source>
</evidence>
<dbReference type="GO" id="GO:0005739">
    <property type="term" value="C:mitochondrion"/>
    <property type="evidence" value="ECO:0007669"/>
    <property type="project" value="TreeGrafter"/>
</dbReference>
<keyword evidence="4" id="KW-0479">Metal-binding</keyword>
<evidence type="ECO:0000256" key="5">
    <source>
        <dbReference type="ARBA" id="ARBA00023002"/>
    </source>
</evidence>
<keyword evidence="8" id="KW-1185">Reference proteome</keyword>
<dbReference type="GO" id="GO:0004096">
    <property type="term" value="F:catalase activity"/>
    <property type="evidence" value="ECO:0007669"/>
    <property type="project" value="InterPro"/>
</dbReference>
<keyword evidence="2" id="KW-0575">Peroxidase</keyword>
<dbReference type="GO" id="GO:0020037">
    <property type="term" value="F:heme binding"/>
    <property type="evidence" value="ECO:0007669"/>
    <property type="project" value="InterPro"/>
</dbReference>
<dbReference type="OMA" id="WDFVALR"/>
<dbReference type="GO" id="GO:0042542">
    <property type="term" value="P:response to hydrogen peroxide"/>
    <property type="evidence" value="ECO:0007669"/>
    <property type="project" value="TreeGrafter"/>
</dbReference>
<dbReference type="PROSITE" id="PS51402">
    <property type="entry name" value="CATALASE_3"/>
    <property type="match status" value="1"/>
</dbReference>
<dbReference type="SUPFAM" id="SSF56634">
    <property type="entry name" value="Heme-dependent catalase-like"/>
    <property type="match status" value="1"/>
</dbReference>
<evidence type="ECO:0000256" key="4">
    <source>
        <dbReference type="ARBA" id="ARBA00022723"/>
    </source>
</evidence>
<dbReference type="PANTHER" id="PTHR11465">
    <property type="entry name" value="CATALASE"/>
    <property type="match status" value="1"/>
</dbReference>
<dbReference type="GO" id="GO:0046872">
    <property type="term" value="F:metal ion binding"/>
    <property type="evidence" value="ECO:0007669"/>
    <property type="project" value="UniProtKB-KW"/>
</dbReference>
<dbReference type="AlphaFoldDB" id="A0A915JPD3"/>
<evidence type="ECO:0000256" key="1">
    <source>
        <dbReference type="ARBA" id="ARBA00005329"/>
    </source>
</evidence>
<sequence>MFWDFVALRPETVHQMMFLFSDRGTPDGHRHMDGFGSHTFKLVNVNGEAVYCKFHMKTNQGIKNLTAADADRLLSEDPDYSTRDLYNAIESGNFPSWNVFIQVMTFDQAEKFEFNPFDLTKVSLIAMQVLGFLGQVPTLVASSASHDENFLPGYPNYPGLPGHAFLDIKRYNLIKRAVRLGLFPTE</sequence>
<dbReference type="WBParaSite" id="nRc.2.0.1.t27947-RA">
    <property type="protein sequence ID" value="nRc.2.0.1.t27947-RA"/>
    <property type="gene ID" value="nRc.2.0.1.g27947"/>
</dbReference>
<dbReference type="Proteomes" id="UP000887565">
    <property type="component" value="Unplaced"/>
</dbReference>
<proteinExistence type="inferred from homology"/>
<dbReference type="SMART" id="SM01060">
    <property type="entry name" value="Catalase"/>
    <property type="match status" value="1"/>
</dbReference>